<evidence type="ECO:0000313" key="1">
    <source>
        <dbReference type="EMBL" id="SBT09692.1"/>
    </source>
</evidence>
<accession>A0A1A8XYE8</accession>
<dbReference type="Proteomes" id="UP000199600">
    <property type="component" value="Unassembled WGS sequence"/>
</dbReference>
<keyword evidence="2" id="KW-1185">Reference proteome</keyword>
<reference evidence="1 2" key="1">
    <citation type="submission" date="2016-06" db="EMBL/GenBank/DDBJ databases">
        <authorList>
            <person name="Kjaerup R.B."/>
            <person name="Dalgaard T.S."/>
            <person name="Juul-Madsen H.R."/>
        </authorList>
    </citation>
    <scope>NUCLEOTIDE SEQUENCE [LARGE SCALE GENOMIC DNA]</scope>
    <source>
        <strain evidence="1">2</strain>
    </source>
</reference>
<proteinExistence type="predicted"/>
<evidence type="ECO:0000313" key="2">
    <source>
        <dbReference type="Proteomes" id="UP000199600"/>
    </source>
</evidence>
<name>A0A1A8XYE8_9RHOO</name>
<dbReference type="InterPro" id="IPR021732">
    <property type="entry name" value="DUF3301"/>
</dbReference>
<protein>
    <recommendedName>
        <fullName evidence="3">DUF3301 domain-containing protein</fullName>
    </recommendedName>
</protein>
<sequence length="98" mass="10802">MDFLDILGLLLLVATGWIWFDSLKAREAAVSASKAACNSEDKLLLDDTVAIQRIGLGRDDEGVLRIRRLYGFEYSDTGNDRCAGRIVMLGSQVLVINL</sequence>
<dbReference type="Pfam" id="PF11743">
    <property type="entry name" value="DUF3301"/>
    <property type="match status" value="1"/>
</dbReference>
<dbReference type="AlphaFoldDB" id="A0A1A8XYE8"/>
<organism evidence="1 2">
    <name type="scientific">Candidatus Propionivibrio aalborgensis</name>
    <dbReference type="NCBI Taxonomy" id="1860101"/>
    <lineage>
        <taxon>Bacteria</taxon>
        <taxon>Pseudomonadati</taxon>
        <taxon>Pseudomonadota</taxon>
        <taxon>Betaproteobacteria</taxon>
        <taxon>Rhodocyclales</taxon>
        <taxon>Rhodocyclaceae</taxon>
        <taxon>Propionivibrio</taxon>
    </lineage>
</organism>
<dbReference type="RefSeq" id="WP_186411690.1">
    <property type="nucleotide sequence ID" value="NZ_FLQY01000268.1"/>
</dbReference>
<gene>
    <name evidence="1" type="ORF">PROAA_340021</name>
</gene>
<dbReference type="EMBL" id="FLQY01000268">
    <property type="protein sequence ID" value="SBT09692.1"/>
    <property type="molecule type" value="Genomic_DNA"/>
</dbReference>
<evidence type="ECO:0008006" key="3">
    <source>
        <dbReference type="Google" id="ProtNLM"/>
    </source>
</evidence>